<comment type="caution">
    <text evidence="9">The sequence shown here is derived from an EMBL/GenBank/DDBJ whole genome shotgun (WGS) entry which is preliminary data.</text>
</comment>
<dbReference type="OrthoDB" id="8895254at2759"/>
<keyword evidence="6 8" id="KW-0406">Ion transport</keyword>
<dbReference type="GO" id="GO:0006811">
    <property type="term" value="P:monoatomic ion transport"/>
    <property type="evidence" value="ECO:0007669"/>
    <property type="project" value="UniProtKB-KW"/>
</dbReference>
<keyword evidence="10" id="KW-1185">Reference proteome</keyword>
<dbReference type="PANTHER" id="PTHR14132:SF22">
    <property type="entry name" value="FXYD DOMAIN-CONTAINING ION TRANSPORT REGULATOR"/>
    <property type="match status" value="1"/>
</dbReference>
<dbReference type="CDD" id="cd20325">
    <property type="entry name" value="FXYD7"/>
    <property type="match status" value="1"/>
</dbReference>
<reference evidence="9" key="1">
    <citation type="journal article" date="2023" name="Science">
        <title>Genome structures resolve the early diversification of teleost fishes.</title>
        <authorList>
            <person name="Parey E."/>
            <person name="Louis A."/>
            <person name="Montfort J."/>
            <person name="Bouchez O."/>
            <person name="Roques C."/>
            <person name="Iampietro C."/>
            <person name="Lluch J."/>
            <person name="Castinel A."/>
            <person name="Donnadieu C."/>
            <person name="Desvignes T."/>
            <person name="Floi Bucao C."/>
            <person name="Jouanno E."/>
            <person name="Wen M."/>
            <person name="Mejri S."/>
            <person name="Dirks R."/>
            <person name="Jansen H."/>
            <person name="Henkel C."/>
            <person name="Chen W.J."/>
            <person name="Zahm M."/>
            <person name="Cabau C."/>
            <person name="Klopp C."/>
            <person name="Thompson A.W."/>
            <person name="Robinson-Rechavi M."/>
            <person name="Braasch I."/>
            <person name="Lecointre G."/>
            <person name="Bobe J."/>
            <person name="Postlethwait J.H."/>
            <person name="Berthelot C."/>
            <person name="Roest Crollius H."/>
            <person name="Guiguen Y."/>
        </authorList>
    </citation>
    <scope>NUCLEOTIDE SEQUENCE</scope>
    <source>
        <strain evidence="9">WJC10195</strain>
    </source>
</reference>
<dbReference type="GO" id="GO:0043269">
    <property type="term" value="P:regulation of monoatomic ion transport"/>
    <property type="evidence" value="ECO:0007669"/>
    <property type="project" value="InterPro"/>
</dbReference>
<keyword evidence="4 8" id="KW-0812">Transmembrane</keyword>
<protein>
    <recommendedName>
        <fullName evidence="8">FXYD domain-containing ion transport regulator</fullName>
    </recommendedName>
</protein>
<dbReference type="PROSITE" id="PS01310">
    <property type="entry name" value="FXYD"/>
    <property type="match status" value="1"/>
</dbReference>
<evidence type="ECO:0000256" key="5">
    <source>
        <dbReference type="ARBA" id="ARBA00022989"/>
    </source>
</evidence>
<keyword evidence="5 8" id="KW-1133">Transmembrane helix</keyword>
<evidence type="ECO:0000256" key="3">
    <source>
        <dbReference type="ARBA" id="ARBA00022448"/>
    </source>
</evidence>
<feature type="transmembrane region" description="Helical" evidence="8">
    <location>
        <begin position="27"/>
        <end position="47"/>
    </location>
</feature>
<dbReference type="PANTHER" id="PTHR14132">
    <property type="entry name" value="SODIUM/POTASSIUM-TRANSPORTING ATPASE SUBUNIT GAMMA"/>
    <property type="match status" value="1"/>
</dbReference>
<evidence type="ECO:0000256" key="4">
    <source>
        <dbReference type="ARBA" id="ARBA00022692"/>
    </source>
</evidence>
<proteinExistence type="inferred from homology"/>
<sequence>MATTEESMFVDQSDFEYDYETLRTTGVILAVIMFVTGILIALTRVRLKAHCYQRQKCLLRLYKKMGSGRGRGRGWLAGCSWIHPTESNPRPQGSCQHTN</sequence>
<comment type="subcellular location">
    <subcellularLocation>
        <location evidence="1">Membrane</location>
        <topology evidence="1">Single-pass membrane protein</topology>
    </subcellularLocation>
</comment>
<evidence type="ECO:0000256" key="7">
    <source>
        <dbReference type="ARBA" id="ARBA00023136"/>
    </source>
</evidence>
<evidence type="ECO:0000313" key="9">
    <source>
        <dbReference type="EMBL" id="KAJ8332923.1"/>
    </source>
</evidence>
<dbReference type="GO" id="GO:0016020">
    <property type="term" value="C:membrane"/>
    <property type="evidence" value="ECO:0007669"/>
    <property type="project" value="UniProtKB-SubCell"/>
</dbReference>
<dbReference type="Pfam" id="PF02038">
    <property type="entry name" value="ATP1G1_PLM_MAT8"/>
    <property type="match status" value="1"/>
</dbReference>
<evidence type="ECO:0000256" key="1">
    <source>
        <dbReference type="ARBA" id="ARBA00004167"/>
    </source>
</evidence>
<name>A0A9Q1I903_SYNKA</name>
<dbReference type="InterPro" id="IPR047297">
    <property type="entry name" value="FXYD_motif"/>
</dbReference>
<keyword evidence="7 8" id="KW-0472">Membrane</keyword>
<comment type="similarity">
    <text evidence="2 8">Belongs to the FXYD family.</text>
</comment>
<keyword evidence="3 8" id="KW-0813">Transport</keyword>
<gene>
    <name evidence="9" type="ORF">SKAU_G00418190</name>
</gene>
<evidence type="ECO:0000313" key="10">
    <source>
        <dbReference type="Proteomes" id="UP001152622"/>
    </source>
</evidence>
<evidence type="ECO:0000256" key="6">
    <source>
        <dbReference type="ARBA" id="ARBA00023065"/>
    </source>
</evidence>
<organism evidence="9 10">
    <name type="scientific">Synaphobranchus kaupii</name>
    <name type="common">Kaup's arrowtooth eel</name>
    <dbReference type="NCBI Taxonomy" id="118154"/>
    <lineage>
        <taxon>Eukaryota</taxon>
        <taxon>Metazoa</taxon>
        <taxon>Chordata</taxon>
        <taxon>Craniata</taxon>
        <taxon>Vertebrata</taxon>
        <taxon>Euteleostomi</taxon>
        <taxon>Actinopterygii</taxon>
        <taxon>Neopterygii</taxon>
        <taxon>Teleostei</taxon>
        <taxon>Anguilliformes</taxon>
        <taxon>Synaphobranchidae</taxon>
        <taxon>Synaphobranchus</taxon>
    </lineage>
</organism>
<accession>A0A9Q1I903</accession>
<dbReference type="Gene3D" id="1.20.5.780">
    <property type="entry name" value="Single helix bin"/>
    <property type="match status" value="1"/>
</dbReference>
<dbReference type="Proteomes" id="UP001152622">
    <property type="component" value="Chromosome 24"/>
</dbReference>
<dbReference type="GO" id="GO:0017080">
    <property type="term" value="F:sodium channel regulator activity"/>
    <property type="evidence" value="ECO:0007669"/>
    <property type="project" value="TreeGrafter"/>
</dbReference>
<dbReference type="AlphaFoldDB" id="A0A9Q1I903"/>
<dbReference type="InterPro" id="IPR000272">
    <property type="entry name" value="Ion-transport_regulator_FXYD"/>
</dbReference>
<evidence type="ECO:0000256" key="8">
    <source>
        <dbReference type="RuleBase" id="RU364131"/>
    </source>
</evidence>
<dbReference type="EMBL" id="JAINUF010000024">
    <property type="protein sequence ID" value="KAJ8332923.1"/>
    <property type="molecule type" value="Genomic_DNA"/>
</dbReference>
<evidence type="ECO:0000256" key="2">
    <source>
        <dbReference type="ARBA" id="ARBA00005948"/>
    </source>
</evidence>
<dbReference type="InterPro" id="IPR047284">
    <property type="entry name" value="FXYD7"/>
</dbReference>